<dbReference type="AlphaFoldDB" id="A0A077YFL2"/>
<protein>
    <submittedName>
        <fullName evidence="2">Fam-a protein</fullName>
    </submittedName>
</protein>
<evidence type="ECO:0000256" key="1">
    <source>
        <dbReference type="SAM" id="SignalP"/>
    </source>
</evidence>
<keyword evidence="1" id="KW-0732">Signal</keyword>
<dbReference type="VEuPathDB" id="PlasmoDB:Py17XNL_001002472"/>
<dbReference type="VEuPathDB" id="PlasmoDB:PY04940"/>
<proteinExistence type="predicted"/>
<dbReference type="Proteomes" id="UP000072874">
    <property type="component" value="Chromosome 10"/>
</dbReference>
<dbReference type="InterPro" id="IPR006486">
    <property type="entry name" value="PYST_A"/>
</dbReference>
<dbReference type="NCBIfam" id="TIGR01599">
    <property type="entry name" value="PYST-A"/>
    <property type="match status" value="1"/>
</dbReference>
<dbReference type="GeneID" id="3790657"/>
<gene>
    <name evidence="3" type="ORF">PY17X_1043600</name>
    <name evidence="2" type="ORF">PYYM_1043200</name>
</gene>
<dbReference type="KEGG" id="pyo:PY17X_1043600"/>
<evidence type="ECO:0000313" key="5">
    <source>
        <dbReference type="Proteomes" id="UP000072904"/>
    </source>
</evidence>
<dbReference type="SUPFAM" id="SSF55961">
    <property type="entry name" value="Bet v1-like"/>
    <property type="match status" value="1"/>
</dbReference>
<name>A0A077YFL2_PLAYE</name>
<dbReference type="VEuPathDB" id="PlasmoDB:PYYM_1043200"/>
<reference evidence="2" key="3">
    <citation type="submission" date="2014-05" db="EMBL/GenBank/DDBJ databases">
        <authorList>
            <person name="Aslett A.Martin."/>
            <person name="De Silva Nishadi"/>
        </authorList>
    </citation>
    <scope>NUCLEOTIDE SEQUENCE</scope>
    <source>
        <strain evidence="2">YM</strain>
    </source>
</reference>
<feature type="signal peptide" evidence="1">
    <location>
        <begin position="1"/>
        <end position="25"/>
    </location>
</feature>
<reference evidence="4 5" key="1">
    <citation type="journal article" date="2014" name="BMC Biol.">
        <title>A comprehensive evaluation of rodent malaria parasite genomes and gene expression.</title>
        <authorList>
            <person name="Otto T.D."/>
            <person name="Bohme U."/>
            <person name="Jackson A.P."/>
            <person name="Hunt M."/>
            <person name="Franke-Fayard B."/>
            <person name="Hoeijmakers W.A."/>
            <person name="Religa A.A."/>
            <person name="Robertson L."/>
            <person name="Sanders M."/>
            <person name="Ogun S.A."/>
            <person name="Cunningham D."/>
            <person name="Erhart A."/>
            <person name="Billker O."/>
            <person name="Khan S.M."/>
            <person name="Stunnenberg H.G."/>
            <person name="Langhorne J."/>
            <person name="Holder A.A."/>
            <person name="Waters A.P."/>
            <person name="Newbold C.I."/>
            <person name="Pain A."/>
            <person name="Berriman M."/>
            <person name="Janse C.J."/>
        </authorList>
    </citation>
    <scope>NUCLEOTIDE SEQUENCE [LARGE SCALE GENOMIC DNA]</scope>
    <source>
        <strain evidence="3 4">17X</strain>
        <strain evidence="2 5">YM</strain>
    </source>
</reference>
<dbReference type="EMBL" id="LK934638">
    <property type="protein sequence ID" value="CDU85265.1"/>
    <property type="molecule type" value="Genomic_DNA"/>
</dbReference>
<dbReference type="Proteomes" id="UP000072904">
    <property type="component" value="Chromosome 10"/>
</dbReference>
<reference evidence="3" key="4">
    <citation type="submission" date="2019-05" db="EMBL/GenBank/DDBJ databases">
        <authorList>
            <consortium name="Pathogen Informatics"/>
        </authorList>
    </citation>
    <scope>NUCLEOTIDE SEQUENCE</scope>
    <source>
        <strain evidence="3">17X</strain>
    </source>
</reference>
<accession>A0A077YFL2</accession>
<reference evidence="3" key="2">
    <citation type="submission" date="2014-05" db="EMBL/GenBank/DDBJ databases">
        <authorList>
            <person name="Aslett M.A."/>
            <person name="De Silva N."/>
        </authorList>
    </citation>
    <scope>NUCLEOTIDE SEQUENCE</scope>
    <source>
        <strain evidence="3">17X</strain>
    </source>
</reference>
<dbReference type="VEuPathDB" id="PlasmoDB:PY17X_1043600"/>
<evidence type="ECO:0000313" key="3">
    <source>
        <dbReference type="EMBL" id="VTZ79160.1"/>
    </source>
</evidence>
<dbReference type="RefSeq" id="XP_725318.1">
    <property type="nucleotide sequence ID" value="XM_720225.1"/>
</dbReference>
<organism evidence="2 5">
    <name type="scientific">Plasmodium yoelii</name>
    <dbReference type="NCBI Taxonomy" id="5861"/>
    <lineage>
        <taxon>Eukaryota</taxon>
        <taxon>Sar</taxon>
        <taxon>Alveolata</taxon>
        <taxon>Apicomplexa</taxon>
        <taxon>Aconoidasida</taxon>
        <taxon>Haemosporida</taxon>
        <taxon>Plasmodiidae</taxon>
        <taxon>Plasmodium</taxon>
        <taxon>Plasmodium (Vinckeia)</taxon>
    </lineage>
</organism>
<evidence type="ECO:0000313" key="2">
    <source>
        <dbReference type="EMBL" id="CDU85265.1"/>
    </source>
</evidence>
<evidence type="ECO:0000313" key="4">
    <source>
        <dbReference type="Proteomes" id="UP000072874"/>
    </source>
</evidence>
<sequence>MNKGYIKISLAFLSLVGYMQNVAFASERAANFANKADSDLHETVFDKYRGFVCYDIYEISEAMDHAKNASTLLLKLSETGTDSYSSFFKGNGNNIIYFKKIGNMDIGRFQFTIPFAYKYSDIIKELWDFNDIQKYNYKFIKGNLARVYSKNIIMFEKLITDSNYTPLIKKYILAAKVKHSNDTTVILCPSRALNYLGIIGDEPNMKEILKNTQPIETDIDPEEALTKLDTNIAGFVVKKCNNGVQITYINAVYDSGNSIEYAYDKRDIYFVYMNILSLEQRI</sequence>
<feature type="chain" id="PRO_5014501960" evidence="1">
    <location>
        <begin position="26"/>
        <end position="282"/>
    </location>
</feature>
<dbReference type="EMBL" id="LM993664">
    <property type="protein sequence ID" value="VTZ79160.1"/>
    <property type="molecule type" value="Genomic_DNA"/>
</dbReference>